<protein>
    <submittedName>
        <fullName evidence="9">Uncharacterized protein</fullName>
    </submittedName>
</protein>
<reference evidence="9" key="2">
    <citation type="submission" date="2023-06" db="EMBL/GenBank/DDBJ databases">
        <title>Genome assembly of Pristionchus species.</title>
        <authorList>
            <person name="Yoshida K."/>
            <person name="Sommer R.J."/>
        </authorList>
    </citation>
    <scope>NUCLEOTIDE SEQUENCE</scope>
    <source>
        <strain evidence="9 10">RS5460</strain>
    </source>
</reference>
<evidence type="ECO:0000313" key="3">
    <source>
        <dbReference type="EMBL" id="GMR51768.1"/>
    </source>
</evidence>
<proteinExistence type="predicted"/>
<gene>
    <name evidence="1" type="ORF">PMAYCL1PPCAC_04453</name>
    <name evidence="2" type="ORF">PMAYCL1PPCAC_20092</name>
    <name evidence="3" type="ORF">PMAYCL1PPCAC_21963</name>
    <name evidence="4" type="ORF">PMAYCL1PPCAC_28333</name>
    <name evidence="5" type="ORF">PMAYCL1PPCAC_29384</name>
    <name evidence="6" type="ORF">PMAYCL1PPCAC_29386</name>
    <name evidence="7" type="ORF">PMAYCL1PPCAC_29524</name>
    <name evidence="8" type="ORF">PMAYCL1PPCAC_31279</name>
    <name evidence="9" type="ORF">PMAYCL1PPCAC_31374</name>
</gene>
<evidence type="ECO:0000313" key="1">
    <source>
        <dbReference type="EMBL" id="GMR34258.1"/>
    </source>
</evidence>
<evidence type="ECO:0000313" key="2">
    <source>
        <dbReference type="EMBL" id="GMR49897.1"/>
    </source>
</evidence>
<dbReference type="EMBL" id="BTRK01000005">
    <property type="protein sequence ID" value="GMR51768.1"/>
    <property type="molecule type" value="Genomic_DNA"/>
</dbReference>
<evidence type="ECO:0000313" key="7">
    <source>
        <dbReference type="EMBL" id="GMR59329.1"/>
    </source>
</evidence>
<keyword evidence="10" id="KW-1185">Reference proteome</keyword>
<comment type="caution">
    <text evidence="9">The sequence shown here is derived from an EMBL/GenBank/DDBJ whole genome shotgun (WGS) entry which is preliminary data.</text>
</comment>
<reference evidence="10" key="1">
    <citation type="submission" date="2022-10" db="EMBL/GenBank/DDBJ databases">
        <title>Genome assembly of Pristionchus species.</title>
        <authorList>
            <person name="Yoshida K."/>
            <person name="Sommer R.J."/>
        </authorList>
    </citation>
    <scope>NUCLEOTIDE SEQUENCE [LARGE SCALE GENOMIC DNA]</scope>
    <source>
        <strain evidence="10">RS5460</strain>
    </source>
</reference>
<dbReference type="EMBL" id="BTRK01000006">
    <property type="protein sequence ID" value="GMR59191.1"/>
    <property type="molecule type" value="Genomic_DNA"/>
</dbReference>
<dbReference type="EMBL" id="BTRK01000004">
    <property type="protein sequence ID" value="GMR49897.1"/>
    <property type="molecule type" value="Genomic_DNA"/>
</dbReference>
<name>A0AAN5DG48_9BILA</name>
<evidence type="ECO:0000313" key="10">
    <source>
        <dbReference type="Proteomes" id="UP001328107"/>
    </source>
</evidence>
<evidence type="ECO:0000313" key="9">
    <source>
        <dbReference type="EMBL" id="GMR61179.1"/>
    </source>
</evidence>
<evidence type="ECO:0000313" key="5">
    <source>
        <dbReference type="EMBL" id="GMR59189.1"/>
    </source>
</evidence>
<dbReference type="EMBL" id="BTRK01000006">
    <property type="protein sequence ID" value="GMR61084.1"/>
    <property type="molecule type" value="Genomic_DNA"/>
</dbReference>
<organism evidence="9 10">
    <name type="scientific">Pristionchus mayeri</name>
    <dbReference type="NCBI Taxonomy" id="1317129"/>
    <lineage>
        <taxon>Eukaryota</taxon>
        <taxon>Metazoa</taxon>
        <taxon>Ecdysozoa</taxon>
        <taxon>Nematoda</taxon>
        <taxon>Chromadorea</taxon>
        <taxon>Rhabditida</taxon>
        <taxon>Rhabditina</taxon>
        <taxon>Diplogasteromorpha</taxon>
        <taxon>Diplogasteroidea</taxon>
        <taxon>Neodiplogasteridae</taxon>
        <taxon>Pristionchus</taxon>
    </lineage>
</organism>
<dbReference type="EMBL" id="BTRK01000002">
    <property type="protein sequence ID" value="GMR34258.1"/>
    <property type="molecule type" value="Genomic_DNA"/>
</dbReference>
<dbReference type="Proteomes" id="UP001328107">
    <property type="component" value="Unassembled WGS sequence"/>
</dbReference>
<evidence type="ECO:0000313" key="8">
    <source>
        <dbReference type="EMBL" id="GMR61084.1"/>
    </source>
</evidence>
<accession>A0AAN5DG48</accession>
<evidence type="ECO:0000313" key="6">
    <source>
        <dbReference type="EMBL" id="GMR59191.1"/>
    </source>
</evidence>
<dbReference type="EMBL" id="BTRK01000006">
    <property type="protein sequence ID" value="GMR59189.1"/>
    <property type="molecule type" value="Genomic_DNA"/>
</dbReference>
<evidence type="ECO:0000313" key="4">
    <source>
        <dbReference type="EMBL" id="GMR58138.1"/>
    </source>
</evidence>
<dbReference type="EMBL" id="BTRK01000006">
    <property type="protein sequence ID" value="GMR59329.1"/>
    <property type="molecule type" value="Genomic_DNA"/>
</dbReference>
<dbReference type="AlphaFoldDB" id="A0AAN5DG48"/>
<dbReference type="EMBL" id="BTRK01000006">
    <property type="protein sequence ID" value="GMR58138.1"/>
    <property type="molecule type" value="Genomic_DNA"/>
</dbReference>
<sequence>MKLSAPALPTPITQQRKGFLPHFSSPLSVVSPIVQPTAIPSALHIELRDLLNKVIKKQEDQDQLMKTIYDNMAVKTPSSYNGPEFMAAEEVNQLAESNPSDSSFIRVLLDTVCLPSETGKKVQERDRMRTRFAQEVGRFVLHF</sequence>
<dbReference type="EMBL" id="BTRK01000006">
    <property type="protein sequence ID" value="GMR61179.1"/>
    <property type="molecule type" value="Genomic_DNA"/>
</dbReference>